<dbReference type="Proteomes" id="UP000183658">
    <property type="component" value="Unassembled WGS sequence"/>
</dbReference>
<sequence>MKIKLLLIICFLTCQWMSSQELFLVSGKNLTSYDYKSANGASDFNLKSKTGSYYEFGYEHIFNKKISYIASITLNQFNSFSTNEVKSYSWNTNYLGIQNAAAYTLFKTENEIELKLKAGVNIATIIDGKEQINGVIYDVKTEPEFSGIFFQPLIGLDLRYVITDYVTLSMGYNFSKAFKFSHTTDEKLSFTNNQVQLGIHFPL</sequence>
<name>A0A1H9H1U8_FLAFI</name>
<proteinExistence type="predicted"/>
<organism evidence="1 2">
    <name type="scientific">Flavobacterium frigoris</name>
    <dbReference type="NCBI Taxonomy" id="229204"/>
    <lineage>
        <taxon>Bacteria</taxon>
        <taxon>Pseudomonadati</taxon>
        <taxon>Bacteroidota</taxon>
        <taxon>Flavobacteriia</taxon>
        <taxon>Flavobacteriales</taxon>
        <taxon>Flavobacteriaceae</taxon>
        <taxon>Flavobacterium</taxon>
    </lineage>
</organism>
<gene>
    <name evidence="1" type="ORF">SAMN05444355_1032</name>
</gene>
<evidence type="ECO:0000313" key="1">
    <source>
        <dbReference type="EMBL" id="SEQ56295.1"/>
    </source>
</evidence>
<reference evidence="2" key="1">
    <citation type="submission" date="2016-10" db="EMBL/GenBank/DDBJ databases">
        <authorList>
            <person name="Varghese N."/>
            <person name="Submissions S."/>
        </authorList>
    </citation>
    <scope>NUCLEOTIDE SEQUENCE [LARGE SCALE GENOMIC DNA]</scope>
    <source>
        <strain evidence="2">DSM 15719</strain>
    </source>
</reference>
<accession>A0A1H9H1U8</accession>
<evidence type="ECO:0000313" key="2">
    <source>
        <dbReference type="Proteomes" id="UP000183658"/>
    </source>
</evidence>
<dbReference type="RefSeq" id="WP_139174200.1">
    <property type="nucleotide sequence ID" value="NZ_CBCRVS010000007.1"/>
</dbReference>
<dbReference type="AlphaFoldDB" id="A0A1H9H1U8"/>
<keyword evidence="2" id="KW-1185">Reference proteome</keyword>
<dbReference type="OrthoDB" id="1335319at2"/>
<protein>
    <submittedName>
        <fullName evidence="1">Outer membrane protein beta-barrel domain-containing protein</fullName>
    </submittedName>
</protein>
<dbReference type="EMBL" id="FOFZ01000003">
    <property type="protein sequence ID" value="SEQ56295.1"/>
    <property type="molecule type" value="Genomic_DNA"/>
</dbReference>